<organism evidence="1">
    <name type="scientific">Anguilla anguilla</name>
    <name type="common">European freshwater eel</name>
    <name type="synonym">Muraena anguilla</name>
    <dbReference type="NCBI Taxonomy" id="7936"/>
    <lineage>
        <taxon>Eukaryota</taxon>
        <taxon>Metazoa</taxon>
        <taxon>Chordata</taxon>
        <taxon>Craniata</taxon>
        <taxon>Vertebrata</taxon>
        <taxon>Euteleostomi</taxon>
        <taxon>Actinopterygii</taxon>
        <taxon>Neopterygii</taxon>
        <taxon>Teleostei</taxon>
        <taxon>Anguilliformes</taxon>
        <taxon>Anguillidae</taxon>
        <taxon>Anguilla</taxon>
    </lineage>
</organism>
<dbReference type="EMBL" id="GBXM01016730">
    <property type="protein sequence ID" value="JAH91847.1"/>
    <property type="molecule type" value="Transcribed_RNA"/>
</dbReference>
<proteinExistence type="predicted"/>
<evidence type="ECO:0000313" key="1">
    <source>
        <dbReference type="EMBL" id="JAH91847.1"/>
    </source>
</evidence>
<dbReference type="AlphaFoldDB" id="A0A0E9WNB6"/>
<reference evidence="1" key="1">
    <citation type="submission" date="2014-11" db="EMBL/GenBank/DDBJ databases">
        <authorList>
            <person name="Amaro Gonzalez C."/>
        </authorList>
    </citation>
    <scope>NUCLEOTIDE SEQUENCE</scope>
</reference>
<protein>
    <submittedName>
        <fullName evidence="1">Uncharacterized protein</fullName>
    </submittedName>
</protein>
<sequence length="76" mass="8715">MHFFYFLFFYIQSQRGKGGRALGWFTGCPLPVCPEQSRRAHTRLYRSLGSSAITLASEQEHPPPASFHLGFKVHLF</sequence>
<name>A0A0E9WNB6_ANGAN</name>
<reference evidence="1" key="2">
    <citation type="journal article" date="2015" name="Fish Shellfish Immunol.">
        <title>Early steps in the European eel (Anguilla anguilla)-Vibrio vulnificus interaction in the gills: Role of the RtxA13 toxin.</title>
        <authorList>
            <person name="Callol A."/>
            <person name="Pajuelo D."/>
            <person name="Ebbesson L."/>
            <person name="Teles M."/>
            <person name="MacKenzie S."/>
            <person name="Amaro C."/>
        </authorList>
    </citation>
    <scope>NUCLEOTIDE SEQUENCE</scope>
</reference>
<accession>A0A0E9WNB6</accession>